<evidence type="ECO:0000256" key="4">
    <source>
        <dbReference type="ARBA" id="ARBA00022833"/>
    </source>
</evidence>
<dbReference type="SMART" id="SM00714">
    <property type="entry name" value="LITAF"/>
    <property type="match status" value="1"/>
</dbReference>
<dbReference type="GO" id="GO:0016020">
    <property type="term" value="C:membrane"/>
    <property type="evidence" value="ECO:0007669"/>
    <property type="project" value="UniProtKB-SubCell"/>
</dbReference>
<organism evidence="7 8">
    <name type="scientific">Porphyridium purpureum</name>
    <name type="common">Red alga</name>
    <name type="synonym">Porphyridium cruentum</name>
    <dbReference type="NCBI Taxonomy" id="35688"/>
    <lineage>
        <taxon>Eukaryota</taxon>
        <taxon>Rhodophyta</taxon>
        <taxon>Bangiophyceae</taxon>
        <taxon>Porphyridiales</taxon>
        <taxon>Porphyridiaceae</taxon>
        <taxon>Porphyridium</taxon>
    </lineage>
</organism>
<gene>
    <name evidence="7" type="ORF">FVE85_4500</name>
</gene>
<dbReference type="EMBL" id="VRMN01000016">
    <property type="protein sequence ID" value="KAA8491083.1"/>
    <property type="molecule type" value="Genomic_DNA"/>
</dbReference>
<evidence type="ECO:0000256" key="2">
    <source>
        <dbReference type="ARBA" id="ARBA00005975"/>
    </source>
</evidence>
<dbReference type="Pfam" id="PF10601">
    <property type="entry name" value="zf-LITAF-like"/>
    <property type="match status" value="1"/>
</dbReference>
<evidence type="ECO:0000313" key="7">
    <source>
        <dbReference type="EMBL" id="KAA8491083.1"/>
    </source>
</evidence>
<evidence type="ECO:0000256" key="3">
    <source>
        <dbReference type="ARBA" id="ARBA00022723"/>
    </source>
</evidence>
<dbReference type="Proteomes" id="UP000324585">
    <property type="component" value="Unassembled WGS sequence"/>
</dbReference>
<dbReference type="GO" id="GO:0008270">
    <property type="term" value="F:zinc ion binding"/>
    <property type="evidence" value="ECO:0007669"/>
    <property type="project" value="TreeGrafter"/>
</dbReference>
<dbReference type="InterPro" id="IPR037519">
    <property type="entry name" value="LITAF_fam"/>
</dbReference>
<keyword evidence="5" id="KW-0472">Membrane</keyword>
<dbReference type="PANTHER" id="PTHR23292:SF6">
    <property type="entry name" value="FI16602P1-RELATED"/>
    <property type="match status" value="1"/>
</dbReference>
<dbReference type="AlphaFoldDB" id="A0A5J4YK98"/>
<comment type="caution">
    <text evidence="7">The sequence shown here is derived from an EMBL/GenBank/DDBJ whole genome shotgun (WGS) entry which is preliminary data.</text>
</comment>
<comment type="subcellular location">
    <subcellularLocation>
        <location evidence="1">Membrane</location>
        <topology evidence="1">Peripheral membrane protein</topology>
    </subcellularLocation>
</comment>
<feature type="domain" description="LITAF" evidence="6">
    <location>
        <begin position="51"/>
        <end position="132"/>
    </location>
</feature>
<evidence type="ECO:0000259" key="6">
    <source>
        <dbReference type="PROSITE" id="PS51837"/>
    </source>
</evidence>
<protein>
    <submittedName>
        <fullName evidence="7">Lipopolysaccharide-induced tumor necrosis factor-alpha factor-like</fullName>
    </submittedName>
</protein>
<accession>A0A5J4YK98</accession>
<keyword evidence="3" id="KW-0479">Metal-binding</keyword>
<sequence length="133" mass="14001">MASTEHQQYQPSATPAPAPPTCVQQVFVGAGVRPVPAASPPQPQAQGQAEQKVFVAAGQQRVGKRPQVAACQVCGEKVQTRVEYNSCNVLNWAICVFTCFCCVFIPGCCDNGTNTATHYCPNCGALIGENSGL</sequence>
<evidence type="ECO:0000256" key="5">
    <source>
        <dbReference type="ARBA" id="ARBA00023136"/>
    </source>
</evidence>
<dbReference type="InterPro" id="IPR006629">
    <property type="entry name" value="LITAF"/>
</dbReference>
<keyword evidence="4" id="KW-0862">Zinc</keyword>
<dbReference type="OrthoDB" id="5599753at2759"/>
<reference evidence="8" key="1">
    <citation type="journal article" date="2019" name="Nat. Commun.">
        <title>Expansion of phycobilisome linker gene families in mesophilic red algae.</title>
        <authorList>
            <person name="Lee J."/>
            <person name="Kim D."/>
            <person name="Bhattacharya D."/>
            <person name="Yoon H.S."/>
        </authorList>
    </citation>
    <scope>NUCLEOTIDE SEQUENCE [LARGE SCALE GENOMIC DNA]</scope>
    <source>
        <strain evidence="8">CCMP 1328</strain>
    </source>
</reference>
<evidence type="ECO:0000256" key="1">
    <source>
        <dbReference type="ARBA" id="ARBA00004170"/>
    </source>
</evidence>
<keyword evidence="8" id="KW-1185">Reference proteome</keyword>
<proteinExistence type="inferred from homology"/>
<name>A0A5J4YK98_PORPP</name>
<dbReference type="PROSITE" id="PS51837">
    <property type="entry name" value="LITAF"/>
    <property type="match status" value="1"/>
</dbReference>
<dbReference type="PANTHER" id="PTHR23292">
    <property type="entry name" value="LIPOPOLYSACCHARIDE-INDUCED TUMOR NECROSIS FACTOR-ALPHA FACTOR"/>
    <property type="match status" value="1"/>
</dbReference>
<comment type="similarity">
    <text evidence="2">Belongs to the CDIP1/LITAF family.</text>
</comment>
<evidence type="ECO:0000313" key="8">
    <source>
        <dbReference type="Proteomes" id="UP000324585"/>
    </source>
</evidence>